<dbReference type="NCBIfam" id="NF006914">
    <property type="entry name" value="PRK09404.1"/>
    <property type="match status" value="1"/>
</dbReference>
<evidence type="ECO:0000313" key="11">
    <source>
        <dbReference type="EMBL" id="CAD9437055.1"/>
    </source>
</evidence>
<keyword evidence="4" id="KW-0560">Oxidoreductase</keyword>
<dbReference type="GO" id="GO:0030976">
    <property type="term" value="F:thiamine pyrophosphate binding"/>
    <property type="evidence" value="ECO:0007669"/>
    <property type="project" value="InterPro"/>
</dbReference>
<comment type="function">
    <text evidence="6">The 2-oxoglutarate dehydrogenase complex catalyzes the overall conversion of 2-oxoglutarate to succinyl-CoA and CO(2). It contains multiple copies of three enzymatic components: 2-oxoglutarate dehydrogenase (E1), dihydrolipoamide succinyltransferase (E2) and lipoamide dehydrogenase (E3).</text>
</comment>
<evidence type="ECO:0000256" key="3">
    <source>
        <dbReference type="ARBA" id="ARBA00012280"/>
    </source>
</evidence>
<dbReference type="NCBIfam" id="TIGR00239">
    <property type="entry name" value="2oxo_dh_E1"/>
    <property type="match status" value="1"/>
</dbReference>
<evidence type="ECO:0000256" key="4">
    <source>
        <dbReference type="ARBA" id="ARBA00023002"/>
    </source>
</evidence>
<dbReference type="GO" id="GO:0005739">
    <property type="term" value="C:mitochondrion"/>
    <property type="evidence" value="ECO:0007669"/>
    <property type="project" value="TreeGrafter"/>
</dbReference>
<evidence type="ECO:0000256" key="2">
    <source>
        <dbReference type="ARBA" id="ARBA00006936"/>
    </source>
</evidence>
<dbReference type="PANTHER" id="PTHR23152">
    <property type="entry name" value="2-OXOGLUTARATE DEHYDROGENASE"/>
    <property type="match status" value="1"/>
</dbReference>
<dbReference type="Pfam" id="PF16870">
    <property type="entry name" value="OxoGdeHyase_C"/>
    <property type="match status" value="1"/>
</dbReference>
<dbReference type="InterPro" id="IPR011603">
    <property type="entry name" value="2oxoglutarate_DH_E1"/>
</dbReference>
<sequence length="970" mass="108519">MMYEAWQTDPSSVHSSWGAYFAQIEAGASPDDAYTPPPAISGSPVPAPRSGAVAEAEGGDTAKILHLISAYQRRGHEMALIDPLQLQTPVPVADLDPGTYGFDLALDWDRPLNITSAISPGVHGVLGNADVNHDGHTTLCELVEFLQQAYCGSLGVEIDHVLDLEKLNWIRSRLEVDESVMAISREEKAHLLERLAYSEKFESILAIRFGSAKRFGLEGVESMIPGLKTLVDTSSELGVKDVIIGMAHRGRLNVLCNVIRKPMEMIFKEFRGIHSDLPEAETEEVADWSSSGDVKYHLGSRLRRSYPDGREVEIELLPNPSHLEAVNPLVVGKSRAKMDLNGDSDGVSVMPIVIHGDAAFAGQGIVYETMQMAKLEAYQTGGTINVICNNQIGFTADPEQGRSTKYSSDLGKAFGCPIFHVNADDVEQVVRVFKIASEWRAKFHTDVVIDIVGYRKHGHNEIDEPTFTHPIMYQTIKNHPSPLAIYTEKLTKEGSFTQAEVDEIIAGTMKVFDAAWDAADAYEVEEDVWMGSQDKNSPWQALKTPRQKQEIVENTGVSLETLEKIGKALCTVPDGFSLHRTLKRQLKAKDQALTSGSGIDWATGEALALGTLLDEGYRCRMTGQDVERGTFSHRHARVHDQKTNETYTFLNHFEPEQKNKFFVRNSFLSEYGVLGFELGYSMEHPDALVLWEAQFGDFVNGAQIIIDQFLCAGEAKWLRQSALVMLLPHGYQGAGPEHSSCRIERFLQCSDEDPDVVPPNIHDIHGQLRAVQKNNWQIVNVSTPANYFHVLRRQLHREFRKPLIIPSTKSLLRHKLAVSDISEFGPGTRFIRLYDEAFPDELCDDAKVRRVVFCSGKIYYELLEKRRAQGVDDVAIVRIEQLSPFPFDKVAENVAKYTNAQVYWSQEEPKNMGMWYFVQDRILTATRELNGHEVRPIYSGRKTMASPAEGYGDVHNRTQESILSDTLIEK</sequence>
<dbReference type="AlphaFoldDB" id="A0A7S2CVW8"/>
<dbReference type="InterPro" id="IPR001017">
    <property type="entry name" value="DH_E1"/>
</dbReference>
<comment type="similarity">
    <text evidence="2">Belongs to the alpha-ketoglutarate dehydrogenase family.</text>
</comment>
<feature type="region of interest" description="Disordered" evidence="9">
    <location>
        <begin position="31"/>
        <end position="55"/>
    </location>
</feature>
<evidence type="ECO:0000256" key="6">
    <source>
        <dbReference type="ARBA" id="ARBA00037426"/>
    </source>
</evidence>
<dbReference type="PANTHER" id="PTHR23152:SF4">
    <property type="entry name" value="2-OXOADIPATE DEHYDROGENASE COMPLEX COMPONENT E1"/>
    <property type="match status" value="1"/>
</dbReference>
<dbReference type="GO" id="GO:0045252">
    <property type="term" value="C:oxoglutarate dehydrogenase complex"/>
    <property type="evidence" value="ECO:0007669"/>
    <property type="project" value="TreeGrafter"/>
</dbReference>
<dbReference type="Pfam" id="PF02779">
    <property type="entry name" value="Transket_pyr"/>
    <property type="match status" value="1"/>
</dbReference>
<dbReference type="Gene3D" id="1.10.287.1150">
    <property type="entry name" value="TPP helical domain"/>
    <property type="match status" value="1"/>
</dbReference>
<dbReference type="SUPFAM" id="SSF52518">
    <property type="entry name" value="Thiamin diphosphate-binding fold (THDP-binding)"/>
    <property type="match status" value="2"/>
</dbReference>
<evidence type="ECO:0000256" key="1">
    <source>
        <dbReference type="ARBA" id="ARBA00001964"/>
    </source>
</evidence>
<organism evidence="11">
    <name type="scientific">Octactis speculum</name>
    <dbReference type="NCBI Taxonomy" id="3111310"/>
    <lineage>
        <taxon>Eukaryota</taxon>
        <taxon>Sar</taxon>
        <taxon>Stramenopiles</taxon>
        <taxon>Ochrophyta</taxon>
        <taxon>Dictyochophyceae</taxon>
        <taxon>Dictyochales</taxon>
        <taxon>Dictyochaceae</taxon>
        <taxon>Octactis</taxon>
    </lineage>
</organism>
<evidence type="ECO:0000259" key="10">
    <source>
        <dbReference type="SMART" id="SM00861"/>
    </source>
</evidence>
<dbReference type="InterPro" id="IPR005475">
    <property type="entry name" value="Transketolase-like_Pyr-bd"/>
</dbReference>
<dbReference type="PIRSF" id="PIRSF000157">
    <property type="entry name" value="Oxoglu_dh_E1"/>
    <property type="match status" value="1"/>
</dbReference>
<dbReference type="EC" id="1.2.4.2" evidence="3"/>
<dbReference type="CDD" id="cd02016">
    <property type="entry name" value="TPP_E1_OGDC_like"/>
    <property type="match status" value="1"/>
</dbReference>
<dbReference type="InterPro" id="IPR031717">
    <property type="entry name" value="ODO-1/KGD_C"/>
</dbReference>
<dbReference type="EMBL" id="HBGS01034023">
    <property type="protein sequence ID" value="CAD9437055.1"/>
    <property type="molecule type" value="Transcribed_RNA"/>
</dbReference>
<feature type="domain" description="Transketolase-like pyrimidine-binding" evidence="10">
    <location>
        <begin position="599"/>
        <end position="814"/>
    </location>
</feature>
<gene>
    <name evidence="11" type="ORF">DSPE1174_LOCUS17527</name>
</gene>
<evidence type="ECO:0000256" key="8">
    <source>
        <dbReference type="ARBA" id="ARBA00042984"/>
    </source>
</evidence>
<dbReference type="Pfam" id="PF16078">
    <property type="entry name" value="2-oxogl_dehyd_N"/>
    <property type="match status" value="1"/>
</dbReference>
<evidence type="ECO:0000256" key="9">
    <source>
        <dbReference type="SAM" id="MobiDB-lite"/>
    </source>
</evidence>
<dbReference type="NCBIfam" id="NF008907">
    <property type="entry name" value="PRK12270.1"/>
    <property type="match status" value="1"/>
</dbReference>
<dbReference type="Gene3D" id="3.40.50.12470">
    <property type="match status" value="1"/>
</dbReference>
<accession>A0A7S2CVW8</accession>
<comment type="cofactor">
    <cofactor evidence="1">
        <name>thiamine diphosphate</name>
        <dbReference type="ChEBI" id="CHEBI:58937"/>
    </cofactor>
</comment>
<dbReference type="SMART" id="SM00861">
    <property type="entry name" value="Transket_pyr"/>
    <property type="match status" value="1"/>
</dbReference>
<dbReference type="Gene3D" id="3.40.50.970">
    <property type="match status" value="1"/>
</dbReference>
<dbReference type="Gene3D" id="3.40.50.11610">
    <property type="entry name" value="Multifunctional 2-oxoglutarate metabolism enzyme, C-terminal domain"/>
    <property type="match status" value="1"/>
</dbReference>
<proteinExistence type="inferred from homology"/>
<dbReference type="Pfam" id="PF00676">
    <property type="entry name" value="E1_dh"/>
    <property type="match status" value="1"/>
</dbReference>
<evidence type="ECO:0000256" key="7">
    <source>
        <dbReference type="ARBA" id="ARBA00040267"/>
    </source>
</evidence>
<keyword evidence="5" id="KW-0786">Thiamine pyrophosphate</keyword>
<dbReference type="InterPro" id="IPR032106">
    <property type="entry name" value="2-oxogl_dehyd_N"/>
</dbReference>
<protein>
    <recommendedName>
        <fullName evidence="7">2-oxoglutarate dehydrogenase, mitochondrial</fullName>
        <ecNumber evidence="3">1.2.4.2</ecNumber>
    </recommendedName>
    <alternativeName>
        <fullName evidence="8">2-oxoglutarate dehydrogenase complex component E1</fullName>
    </alternativeName>
</protein>
<dbReference type="GO" id="GO:0004591">
    <property type="term" value="F:oxoglutarate dehydrogenase (succinyl-transferring) activity"/>
    <property type="evidence" value="ECO:0007669"/>
    <property type="project" value="UniProtKB-EC"/>
</dbReference>
<dbReference type="InterPro" id="IPR029061">
    <property type="entry name" value="THDP-binding"/>
</dbReference>
<evidence type="ECO:0000256" key="5">
    <source>
        <dbReference type="ARBA" id="ARBA00023052"/>
    </source>
</evidence>
<dbReference type="InterPro" id="IPR042179">
    <property type="entry name" value="KGD_C_sf"/>
</dbReference>
<dbReference type="GO" id="GO:0006099">
    <property type="term" value="P:tricarboxylic acid cycle"/>
    <property type="evidence" value="ECO:0007669"/>
    <property type="project" value="TreeGrafter"/>
</dbReference>
<dbReference type="FunFam" id="3.40.50.12470:FF:000003">
    <property type="entry name" value="2-oxoglutarate dehydrogenase E1 component"/>
    <property type="match status" value="1"/>
</dbReference>
<name>A0A7S2CVW8_9STRA</name>
<reference evidence="11" key="1">
    <citation type="submission" date="2021-01" db="EMBL/GenBank/DDBJ databases">
        <authorList>
            <person name="Corre E."/>
            <person name="Pelletier E."/>
            <person name="Niang G."/>
            <person name="Scheremetjew M."/>
            <person name="Finn R."/>
            <person name="Kale V."/>
            <person name="Holt S."/>
            <person name="Cochrane G."/>
            <person name="Meng A."/>
            <person name="Brown T."/>
            <person name="Cohen L."/>
        </authorList>
    </citation>
    <scope>NUCLEOTIDE SEQUENCE</scope>
    <source>
        <strain evidence="11">CCMP1381</strain>
    </source>
</reference>